<feature type="compositionally biased region" description="Polar residues" evidence="5">
    <location>
        <begin position="367"/>
        <end position="378"/>
    </location>
</feature>
<organism evidence="7 8">
    <name type="scientific">Asparagus officinalis</name>
    <name type="common">Garden asparagus</name>
    <dbReference type="NCBI Taxonomy" id="4686"/>
    <lineage>
        <taxon>Eukaryota</taxon>
        <taxon>Viridiplantae</taxon>
        <taxon>Streptophyta</taxon>
        <taxon>Embryophyta</taxon>
        <taxon>Tracheophyta</taxon>
        <taxon>Spermatophyta</taxon>
        <taxon>Magnoliopsida</taxon>
        <taxon>Liliopsida</taxon>
        <taxon>Asparagales</taxon>
        <taxon>Asparagaceae</taxon>
        <taxon>Asparagoideae</taxon>
        <taxon>Asparagus</taxon>
    </lineage>
</organism>
<feature type="compositionally biased region" description="Basic and acidic residues" evidence="5">
    <location>
        <begin position="121"/>
        <end position="134"/>
    </location>
</feature>
<dbReference type="GO" id="GO:0008195">
    <property type="term" value="F:phosphatidate phosphatase activity"/>
    <property type="evidence" value="ECO:0007669"/>
    <property type="project" value="UniProtKB-EC"/>
</dbReference>
<dbReference type="InterPro" id="IPR031315">
    <property type="entry name" value="LNS2/PITP"/>
</dbReference>
<evidence type="ECO:0000259" key="6">
    <source>
        <dbReference type="SMART" id="SM00775"/>
    </source>
</evidence>
<feature type="domain" description="LNS2/PITP" evidence="6">
    <location>
        <begin position="693"/>
        <end position="849"/>
    </location>
</feature>
<name>A0A5P1EAY8_ASPOF</name>
<dbReference type="InterPro" id="IPR007651">
    <property type="entry name" value="Lipin_N"/>
</dbReference>
<feature type="region of interest" description="Disordered" evidence="5">
    <location>
        <begin position="121"/>
        <end position="162"/>
    </location>
</feature>
<dbReference type="PANTHER" id="PTHR34121:SF1">
    <property type="entry name" value="FILAMIN-A-INTERACTING PROTEIN 1"/>
    <property type="match status" value="1"/>
</dbReference>
<dbReference type="OMA" id="HEFKIAS"/>
<evidence type="ECO:0000256" key="4">
    <source>
        <dbReference type="SAM" id="Coils"/>
    </source>
</evidence>
<protein>
    <recommendedName>
        <fullName evidence="2">phosphatidate phosphatase</fullName>
        <ecNumber evidence="2">3.1.3.4</ecNumber>
    </recommendedName>
</protein>
<dbReference type="Pfam" id="PF08235">
    <property type="entry name" value="LNS2"/>
    <property type="match status" value="1"/>
</dbReference>
<dbReference type="SUPFAM" id="SSF56784">
    <property type="entry name" value="HAD-like"/>
    <property type="match status" value="1"/>
</dbReference>
<feature type="region of interest" description="Disordered" evidence="5">
    <location>
        <begin position="1377"/>
        <end position="1481"/>
    </location>
</feature>
<evidence type="ECO:0000313" key="7">
    <source>
        <dbReference type="EMBL" id="ONK62367.1"/>
    </source>
</evidence>
<comment type="cofactor">
    <cofactor evidence="1">
        <name>Mg(2+)</name>
        <dbReference type="ChEBI" id="CHEBI:18420"/>
    </cofactor>
</comment>
<keyword evidence="4" id="KW-0175">Coiled coil</keyword>
<keyword evidence="3" id="KW-0378">Hydrolase</keyword>
<dbReference type="EC" id="3.1.3.4" evidence="2"/>
<dbReference type="InterPro" id="IPR036412">
    <property type="entry name" value="HAD-like_sf"/>
</dbReference>
<keyword evidence="8" id="KW-1185">Reference proteome</keyword>
<sequence>MHVVRLVNDLIKRGVSSVATTFHPFSGAVDIIVVKQQDGTYRSTPWYVQFGKFQGVLKGADKIVRIFVNGVEANFHMYLDNSGEAYFLREVVPGSEENGQDSSDFSSFRTCEDDKVSNIEGVHENEHSESKVEVEGDSQSHGSQDEHSHMHSPYGSPGYSTNQYERFDEVEEKFVKSTRDSNSEMVLMNTDGHGIRVPISMEKRNVGNTHLSTPQERPDGRGDVCTADLHCNLNTSEDKDTGATEHQNEDNEASIGVPIYGSKENNIRYVDNERSLEVRISGYDEKHDMLKSYSDLALHIEEDDSQYGCKSVLDLEKEENFEDSSSATDMKFKLKKKEIFKDNSSVRDIKLEEAVDDHNLRDHASSAFPSSDTRSSPDMQAVDTERGDFRNNMGDVSQSNDVHPNDHTCLHDAERLLLMNIEPEDVENKVDEDSRVLTVHSLSSKTENKGVQMGFTAGSEMSPEAEECNKPDSVSRRIYQSGFEISLCGNLLVPGMGQNLAKEIFQAYQISENEFKVYGQDIIKNENLVLRYDERYYTWNKVAHILLGITLFGSEFSVDPADSIPVEHVEVPNDRQESHGSPLSTSTSRWTLWPISFRRVKLLHRNVSVSSDDEVFVDSASSFENPLEEQADIGSNLAPRKSFLRTNIPTNEQIMSLDLKDGQNTISFSFSPRFLGTQQVNAHIYLWKWNTRIVISDVDGTITRSDILGQVMPLVGKDWTQSGVANLFSAIEENGYQLLFLSARAIVQSYLTKSFLVNLKQDGKTLPTGPVVISPDGLFPSLFREVIRRSPHEFKIACLQDIRELFPPDYNPFYAGFGNRDTDELTYRALGIPKGKIFIINPKGEVALYNFMDMKSYTSLHKLVNDMFPPTSLLEQGMKNYRSFKQTVRRLEEAAVTCRGQERVQLLRRWLVALKEIEKASDEKSPEQAQSSDEPNSPPKIAPLMLFFDSDMEGEPANFRDVFLHSQALEGITLSMILEAPDEEEVALLLEIFRLCFTGGKEVHNAIVSSIQDLAKAFSGYQDEVLVKRDELLQFAQGAISGLKLNADIARTSEKAPLTSVEALKAALSEVRLCARLEELLLKKKSINPGDSSEAHSQKVEKLKVLAVSLSNSSAKAEKRIEDHRHQKEEALNFRVVKEKEVGEVEKELVAEIAGLEKERDQLEAELKKVNISLSAATSRLNKAREERDQFDEASNQIVLHLKTKEDELSKSVASCKIESEIVHTWINFLEDTWILHSSYIELKEKQTKDDLEKCGNSFVKLVKYHLLVLKEELGPSISRIRTFVENLNQFKERSELISDADIEISMESNPKKLLEEEYLSVETKVVTAFSVVDYMKKLFQQGNIERRDDPEVKELLDAIDKMRVEFESIERPTLEIEFPEEKPVPSDKLQKSSSGAAVAEDKMTQGSSSGSEAHEDKMISPKKKIEKSRAHAPQAASPKSRAANSPKSTTDRPVDTESELANFELEFGEPGRDYSNEEIGGWEFDELEQELRSEGNK</sequence>
<dbReference type="InterPro" id="IPR013209">
    <property type="entry name" value="LNS2"/>
</dbReference>
<feature type="region of interest" description="Disordered" evidence="5">
    <location>
        <begin position="360"/>
        <end position="387"/>
    </location>
</feature>
<dbReference type="Pfam" id="PF04571">
    <property type="entry name" value="Lipin_N"/>
    <property type="match status" value="1"/>
</dbReference>
<gene>
    <name evidence="7" type="ORF">A4U43_C07F3150</name>
</gene>
<proteinExistence type="predicted"/>
<evidence type="ECO:0000313" key="8">
    <source>
        <dbReference type="Proteomes" id="UP000243459"/>
    </source>
</evidence>
<dbReference type="Gramene" id="ONK62367">
    <property type="protein sequence ID" value="ONK62367"/>
    <property type="gene ID" value="A4U43_C07F3150"/>
</dbReference>
<evidence type="ECO:0000256" key="3">
    <source>
        <dbReference type="ARBA" id="ARBA00022801"/>
    </source>
</evidence>
<dbReference type="Pfam" id="PF16876">
    <property type="entry name" value="Lipin_mid"/>
    <property type="match status" value="1"/>
</dbReference>
<evidence type="ECO:0000256" key="5">
    <source>
        <dbReference type="SAM" id="MobiDB-lite"/>
    </source>
</evidence>
<feature type="compositionally biased region" description="Basic and acidic residues" evidence="5">
    <location>
        <begin position="1377"/>
        <end position="1391"/>
    </location>
</feature>
<evidence type="ECO:0000256" key="2">
    <source>
        <dbReference type="ARBA" id="ARBA00012638"/>
    </source>
</evidence>
<evidence type="ECO:0000256" key="1">
    <source>
        <dbReference type="ARBA" id="ARBA00001946"/>
    </source>
</evidence>
<dbReference type="InterPro" id="IPR031703">
    <property type="entry name" value="Lipin_mid"/>
</dbReference>
<accession>A0A5P1EAY8</accession>
<reference evidence="8" key="1">
    <citation type="journal article" date="2017" name="Nat. Commun.">
        <title>The asparagus genome sheds light on the origin and evolution of a young Y chromosome.</title>
        <authorList>
            <person name="Harkess A."/>
            <person name="Zhou J."/>
            <person name="Xu C."/>
            <person name="Bowers J.E."/>
            <person name="Van der Hulst R."/>
            <person name="Ayyampalayam S."/>
            <person name="Mercati F."/>
            <person name="Riccardi P."/>
            <person name="McKain M.R."/>
            <person name="Kakrana A."/>
            <person name="Tang H."/>
            <person name="Ray J."/>
            <person name="Groenendijk J."/>
            <person name="Arikit S."/>
            <person name="Mathioni S.M."/>
            <person name="Nakano M."/>
            <person name="Shan H."/>
            <person name="Telgmann-Rauber A."/>
            <person name="Kanno A."/>
            <person name="Yue Z."/>
            <person name="Chen H."/>
            <person name="Li W."/>
            <person name="Chen Y."/>
            <person name="Xu X."/>
            <person name="Zhang Y."/>
            <person name="Luo S."/>
            <person name="Chen H."/>
            <person name="Gao J."/>
            <person name="Mao Z."/>
            <person name="Pires J.C."/>
            <person name="Luo M."/>
            <person name="Kudrna D."/>
            <person name="Wing R.A."/>
            <person name="Meyers B.C."/>
            <person name="Yi K."/>
            <person name="Kong H."/>
            <person name="Lavrijsen P."/>
            <person name="Sunseri F."/>
            <person name="Falavigna A."/>
            <person name="Ye Y."/>
            <person name="Leebens-Mack J.H."/>
            <person name="Chen G."/>
        </authorList>
    </citation>
    <scope>NUCLEOTIDE SEQUENCE [LARGE SCALE GENOMIC DNA]</scope>
    <source>
        <strain evidence="8">cv. DH0086</strain>
    </source>
</reference>
<feature type="coiled-coil region" evidence="4">
    <location>
        <begin position="1146"/>
        <end position="1194"/>
    </location>
</feature>
<dbReference type="EMBL" id="CM007387">
    <property type="protein sequence ID" value="ONK62367.1"/>
    <property type="molecule type" value="Genomic_DNA"/>
</dbReference>
<dbReference type="PANTHER" id="PTHR34121">
    <property type="entry name" value="MYOSIN-11"/>
    <property type="match status" value="1"/>
</dbReference>
<dbReference type="SMART" id="SM00775">
    <property type="entry name" value="LNS2"/>
    <property type="match status" value="1"/>
</dbReference>
<dbReference type="Proteomes" id="UP000243459">
    <property type="component" value="Chromosome 7"/>
</dbReference>